<name>A0A645FWR1_9ZZZZ</name>
<protein>
    <recommendedName>
        <fullName evidence="1">Damage-control phosphatase ARMT1-like metal-binding domain-containing protein</fullName>
    </recommendedName>
</protein>
<feature type="domain" description="Damage-control phosphatase ARMT1-like metal-binding" evidence="1">
    <location>
        <begin position="3"/>
        <end position="128"/>
    </location>
</feature>
<dbReference type="InterPro" id="IPR036075">
    <property type="entry name" value="ARMT-1-like_metal-bd_sf"/>
</dbReference>
<comment type="caution">
    <text evidence="2">The sequence shown here is derived from an EMBL/GenBank/DDBJ whole genome shotgun (WGS) entry which is preliminary data.</text>
</comment>
<sequence length="140" mass="15356">MRYLGDNAGEIVFDKLLIEQIRKRFPALELSFVVKGSPVLNDVTYADAQEVGMPELARVIDNGDASPGTVLPRTSKAFRSAFAEADVILSKGQGNYESLSGVEKEHLFFLFTAKCDTVCVDAGVPKRSIVCMKNRIINTI</sequence>
<accession>A0A645FWR1</accession>
<dbReference type="SUPFAM" id="SSF111321">
    <property type="entry name" value="AF1104-like"/>
    <property type="match status" value="1"/>
</dbReference>
<evidence type="ECO:0000259" key="1">
    <source>
        <dbReference type="Pfam" id="PF01937"/>
    </source>
</evidence>
<gene>
    <name evidence="2" type="ORF">SDC9_166250</name>
</gene>
<reference evidence="2" key="1">
    <citation type="submission" date="2019-08" db="EMBL/GenBank/DDBJ databases">
        <authorList>
            <person name="Kucharzyk K."/>
            <person name="Murdoch R.W."/>
            <person name="Higgins S."/>
            <person name="Loffler F."/>
        </authorList>
    </citation>
    <scope>NUCLEOTIDE SEQUENCE</scope>
</reference>
<proteinExistence type="predicted"/>
<dbReference type="AlphaFoldDB" id="A0A645FWR1"/>
<dbReference type="Gene3D" id="3.40.50.10880">
    <property type="entry name" value="Uncharacterised protein PF01937, DUF89, domain 3"/>
    <property type="match status" value="1"/>
</dbReference>
<dbReference type="InterPro" id="IPR002791">
    <property type="entry name" value="ARMT1-like_metal-bd"/>
</dbReference>
<dbReference type="EMBL" id="VSSQ01066310">
    <property type="protein sequence ID" value="MPN18885.1"/>
    <property type="molecule type" value="Genomic_DNA"/>
</dbReference>
<organism evidence="2">
    <name type="scientific">bioreactor metagenome</name>
    <dbReference type="NCBI Taxonomy" id="1076179"/>
    <lineage>
        <taxon>unclassified sequences</taxon>
        <taxon>metagenomes</taxon>
        <taxon>ecological metagenomes</taxon>
    </lineage>
</organism>
<evidence type="ECO:0000313" key="2">
    <source>
        <dbReference type="EMBL" id="MPN18885.1"/>
    </source>
</evidence>
<dbReference type="Pfam" id="PF01937">
    <property type="entry name" value="ARMT1-like_dom"/>
    <property type="match status" value="1"/>
</dbReference>